<evidence type="ECO:0000313" key="3">
    <source>
        <dbReference type="Proteomes" id="UP000193346"/>
    </source>
</evidence>
<dbReference type="Gene3D" id="3.30.700.10">
    <property type="entry name" value="Glycoprotein, Type 4 Pilin"/>
    <property type="match status" value="1"/>
</dbReference>
<protein>
    <recommendedName>
        <fullName evidence="4">Pilin</fullName>
    </recommendedName>
</protein>
<proteinExistence type="inferred from homology"/>
<dbReference type="Pfam" id="PF00114">
    <property type="entry name" value="Pilin"/>
    <property type="match status" value="1"/>
</dbReference>
<keyword evidence="3" id="KW-1185">Reference proteome</keyword>
<sequence>MTVLGIVGILAAIALPLYGHYTARAQSAEGVSLLKGLKTPLVEAVSTGSIAQCNNQAAWFLGEVREGAYVEKIEVSSDAANKRCLLKLTFKSDNSINDNIKGRHISVRYSMNTGTWECGSDLNENLIASACSNGMLTLD</sequence>
<dbReference type="SUPFAM" id="SSF54523">
    <property type="entry name" value="Pili subunits"/>
    <property type="match status" value="1"/>
</dbReference>
<evidence type="ECO:0008006" key="4">
    <source>
        <dbReference type="Google" id="ProtNLM"/>
    </source>
</evidence>
<name>A0ABX3WI28_9NEIS</name>
<dbReference type="InterPro" id="IPR045584">
    <property type="entry name" value="Pilin-like"/>
</dbReference>
<evidence type="ECO:0000256" key="1">
    <source>
        <dbReference type="ARBA" id="ARBA00005233"/>
    </source>
</evidence>
<accession>A0ABX3WI28</accession>
<reference evidence="2 3" key="1">
    <citation type="submission" date="2017-01" db="EMBL/GenBank/DDBJ databases">
        <authorList>
            <person name="Wolfgang W.J."/>
            <person name="Cole J."/>
            <person name="Wroblewski D."/>
            <person name="Mcginnis J."/>
            <person name="Musser K.A."/>
        </authorList>
    </citation>
    <scope>NUCLEOTIDE SEQUENCE [LARGE SCALE GENOMIC DNA]</scope>
    <source>
        <strain evidence="2 3">93087</strain>
    </source>
</reference>
<dbReference type="EMBL" id="MTAC01000048">
    <property type="protein sequence ID" value="OSI27920.1"/>
    <property type="molecule type" value="Genomic_DNA"/>
</dbReference>
<dbReference type="Proteomes" id="UP000193346">
    <property type="component" value="Unassembled WGS sequence"/>
</dbReference>
<organism evidence="2 3">
    <name type="scientific">Neisseria dumasiana</name>
    <dbReference type="NCBI Taxonomy" id="1931275"/>
    <lineage>
        <taxon>Bacteria</taxon>
        <taxon>Pseudomonadati</taxon>
        <taxon>Pseudomonadota</taxon>
        <taxon>Betaproteobacteria</taxon>
        <taxon>Neisseriales</taxon>
        <taxon>Neisseriaceae</taxon>
        <taxon>Neisseria</taxon>
    </lineage>
</organism>
<evidence type="ECO:0000313" key="2">
    <source>
        <dbReference type="EMBL" id="OSI27920.1"/>
    </source>
</evidence>
<comment type="caution">
    <text evidence="2">The sequence shown here is derived from an EMBL/GenBank/DDBJ whole genome shotgun (WGS) entry which is preliminary data.</text>
</comment>
<gene>
    <name evidence="2" type="ORF">BV913_11865</name>
</gene>
<comment type="similarity">
    <text evidence="1">Belongs to the N-Me-Phe pilin family.</text>
</comment>
<dbReference type="InterPro" id="IPR001082">
    <property type="entry name" value="Pilin"/>
</dbReference>